<dbReference type="Gene3D" id="3.10.100.10">
    <property type="entry name" value="Mannose-Binding Protein A, subunit A"/>
    <property type="match status" value="1"/>
</dbReference>
<gene>
    <name evidence="4" type="ORF">MNOR_LOCUS26468</name>
</gene>
<keyword evidence="1" id="KW-0812">Transmembrane</keyword>
<feature type="non-terminal residue" evidence="4">
    <location>
        <position position="207"/>
    </location>
</feature>
<evidence type="ECO:0000256" key="1">
    <source>
        <dbReference type="SAM" id="Phobius"/>
    </source>
</evidence>
<sequence length="207" mass="22884">MDITRVTYTILGVMALLLSPARSEKMCPLNYKLVGEECLKAGINHNRTYEYARSFCSGADGFIWQPRNGTIAFQKYITEETGNNSHVAVWIGAKRNGTNGWRWEKKTSSELDTNFPWKEQQPSQDSTNETNNCMSLQKQKGGNFSYIPISCEVNNSVVCEAIAFTSTSTNVTPIEGPSIDGGFTMPTSAFYIGIVVVLLLIIGLITC</sequence>
<accession>A0AAV2RMW4</accession>
<protein>
    <recommendedName>
        <fullName evidence="3">C-type lectin domain-containing protein</fullName>
    </recommendedName>
</protein>
<dbReference type="SMART" id="SM00034">
    <property type="entry name" value="CLECT"/>
    <property type="match status" value="1"/>
</dbReference>
<dbReference type="InterPro" id="IPR016187">
    <property type="entry name" value="CTDL_fold"/>
</dbReference>
<dbReference type="InterPro" id="IPR001304">
    <property type="entry name" value="C-type_lectin-like"/>
</dbReference>
<dbReference type="SUPFAM" id="SSF56436">
    <property type="entry name" value="C-type lectin-like"/>
    <property type="match status" value="1"/>
</dbReference>
<feature type="transmembrane region" description="Helical" evidence="1">
    <location>
        <begin position="188"/>
        <end position="206"/>
    </location>
</feature>
<reference evidence="4 5" key="1">
    <citation type="submission" date="2024-05" db="EMBL/GenBank/DDBJ databases">
        <authorList>
            <person name="Wallberg A."/>
        </authorList>
    </citation>
    <scope>NUCLEOTIDE SEQUENCE [LARGE SCALE GENOMIC DNA]</scope>
</reference>
<comment type="caution">
    <text evidence="4">The sequence shown here is derived from an EMBL/GenBank/DDBJ whole genome shotgun (WGS) entry which is preliminary data.</text>
</comment>
<dbReference type="CDD" id="cd00037">
    <property type="entry name" value="CLECT"/>
    <property type="match status" value="1"/>
</dbReference>
<evidence type="ECO:0000256" key="2">
    <source>
        <dbReference type="SAM" id="SignalP"/>
    </source>
</evidence>
<organism evidence="4 5">
    <name type="scientific">Meganyctiphanes norvegica</name>
    <name type="common">Northern krill</name>
    <name type="synonym">Thysanopoda norvegica</name>
    <dbReference type="NCBI Taxonomy" id="48144"/>
    <lineage>
        <taxon>Eukaryota</taxon>
        <taxon>Metazoa</taxon>
        <taxon>Ecdysozoa</taxon>
        <taxon>Arthropoda</taxon>
        <taxon>Crustacea</taxon>
        <taxon>Multicrustacea</taxon>
        <taxon>Malacostraca</taxon>
        <taxon>Eumalacostraca</taxon>
        <taxon>Eucarida</taxon>
        <taxon>Euphausiacea</taxon>
        <taxon>Euphausiidae</taxon>
        <taxon>Meganyctiphanes</taxon>
    </lineage>
</organism>
<dbReference type="PROSITE" id="PS50041">
    <property type="entry name" value="C_TYPE_LECTIN_2"/>
    <property type="match status" value="1"/>
</dbReference>
<dbReference type="PANTHER" id="PTHR22801">
    <property type="entry name" value="LITHOSTATHINE"/>
    <property type="match status" value="1"/>
</dbReference>
<dbReference type="Proteomes" id="UP001497623">
    <property type="component" value="Unassembled WGS sequence"/>
</dbReference>
<keyword evidence="5" id="KW-1185">Reference proteome</keyword>
<evidence type="ECO:0000313" key="4">
    <source>
        <dbReference type="EMBL" id="CAL4130305.1"/>
    </source>
</evidence>
<dbReference type="InterPro" id="IPR016186">
    <property type="entry name" value="C-type_lectin-like/link_sf"/>
</dbReference>
<evidence type="ECO:0000259" key="3">
    <source>
        <dbReference type="PROSITE" id="PS50041"/>
    </source>
</evidence>
<dbReference type="PANTHER" id="PTHR22801:SF63">
    <property type="entry name" value="C-TYPE LECTIN DOMAIN-CONTAINING PROTEIN"/>
    <property type="match status" value="1"/>
</dbReference>
<dbReference type="AlphaFoldDB" id="A0AAV2RMW4"/>
<name>A0AAV2RMW4_MEGNR</name>
<dbReference type="EMBL" id="CAXKWB010026492">
    <property type="protein sequence ID" value="CAL4130305.1"/>
    <property type="molecule type" value="Genomic_DNA"/>
</dbReference>
<feature type="domain" description="C-type lectin" evidence="3">
    <location>
        <begin position="34"/>
        <end position="160"/>
    </location>
</feature>
<feature type="signal peptide" evidence="2">
    <location>
        <begin position="1"/>
        <end position="23"/>
    </location>
</feature>
<keyword evidence="2" id="KW-0732">Signal</keyword>
<keyword evidence="1" id="KW-1133">Transmembrane helix</keyword>
<feature type="chain" id="PRO_5043438771" description="C-type lectin domain-containing protein" evidence="2">
    <location>
        <begin position="24"/>
        <end position="207"/>
    </location>
</feature>
<evidence type="ECO:0000313" key="5">
    <source>
        <dbReference type="Proteomes" id="UP001497623"/>
    </source>
</evidence>
<proteinExistence type="predicted"/>
<dbReference type="InterPro" id="IPR050801">
    <property type="entry name" value="Ca-Dep_Lectins_ImmuneDev"/>
</dbReference>
<keyword evidence="1" id="KW-0472">Membrane</keyword>